<evidence type="ECO:0000259" key="7">
    <source>
        <dbReference type="Pfam" id="PF10277"/>
    </source>
</evidence>
<dbReference type="InterPro" id="IPR050911">
    <property type="entry name" value="DRAM/TMEM150_Autophagy_Mod"/>
</dbReference>
<dbReference type="PANTHER" id="PTHR21324:SF2">
    <property type="entry name" value="EG:22E5.9 PROTEIN"/>
    <property type="match status" value="1"/>
</dbReference>
<dbReference type="InterPro" id="IPR019402">
    <property type="entry name" value="CWH43_N"/>
</dbReference>
<feature type="transmembrane region" description="Helical" evidence="6">
    <location>
        <begin position="46"/>
        <end position="67"/>
    </location>
</feature>
<gene>
    <name evidence="8" type="ORF">PYX00_006801</name>
</gene>
<dbReference type="PANTHER" id="PTHR21324">
    <property type="entry name" value="FASTING-INDUCIBLE INTEGRAL MEMBRANE PROTEIN TM6P1-RELATED"/>
    <property type="match status" value="1"/>
</dbReference>
<comment type="similarity">
    <text evidence="2">Belongs to the DRAM/TMEM150 family.</text>
</comment>
<keyword evidence="3 6" id="KW-0812">Transmembrane</keyword>
<evidence type="ECO:0000256" key="1">
    <source>
        <dbReference type="ARBA" id="ARBA00004127"/>
    </source>
</evidence>
<evidence type="ECO:0000256" key="3">
    <source>
        <dbReference type="ARBA" id="ARBA00022692"/>
    </source>
</evidence>
<proteinExistence type="inferred from homology"/>
<dbReference type="GO" id="GO:0012505">
    <property type="term" value="C:endomembrane system"/>
    <property type="evidence" value="ECO:0007669"/>
    <property type="project" value="UniProtKB-SubCell"/>
</dbReference>
<evidence type="ECO:0000256" key="4">
    <source>
        <dbReference type="ARBA" id="ARBA00022989"/>
    </source>
</evidence>
<evidence type="ECO:0000256" key="5">
    <source>
        <dbReference type="ARBA" id="ARBA00023136"/>
    </source>
</evidence>
<feature type="transmembrane region" description="Helical" evidence="6">
    <location>
        <begin position="7"/>
        <end position="26"/>
    </location>
</feature>
<dbReference type="EMBL" id="JARGDH010000003">
    <property type="protein sequence ID" value="KAL0274349.1"/>
    <property type="molecule type" value="Genomic_DNA"/>
</dbReference>
<keyword evidence="5 6" id="KW-0472">Membrane</keyword>
<feature type="transmembrane region" description="Helical" evidence="6">
    <location>
        <begin position="116"/>
        <end position="136"/>
    </location>
</feature>
<feature type="domain" description="CWH43-like N-terminal" evidence="7">
    <location>
        <begin position="18"/>
        <end position="230"/>
    </location>
</feature>
<comment type="subcellular location">
    <subcellularLocation>
        <location evidence="1">Endomembrane system</location>
        <topology evidence="1">Multi-pass membrane protein</topology>
    </subcellularLocation>
</comment>
<sequence>MKITGGPIVLIPNVLFPLTLVVTYSVSLHHKHIIAIFPYISNTGNYPVESCIFSLGLNIVAALYTMIAHLRYVQMKELLPEDLRKGHILNKSSLITGIVASVALSMTANFQQTNIIMIHEGAALLCSYMALLYFWHQNFLATFCSGCTKRRIMIFRITLTVVSTLAHMTAPGVFLYSVFGHKLPKGSVTEWINRDEIAAGLFRTGSSLEWIVFVCNLLYMSSFYSEFKKISIEAGSIVVTGGPERKTKDESETERRN</sequence>
<evidence type="ECO:0000256" key="6">
    <source>
        <dbReference type="SAM" id="Phobius"/>
    </source>
</evidence>
<comment type="caution">
    <text evidence="8">The sequence shown here is derived from an EMBL/GenBank/DDBJ whole genome shotgun (WGS) entry which is preliminary data.</text>
</comment>
<dbReference type="AlphaFoldDB" id="A0AAW2HX21"/>
<feature type="transmembrane region" description="Helical" evidence="6">
    <location>
        <begin position="197"/>
        <end position="219"/>
    </location>
</feature>
<dbReference type="Pfam" id="PF10277">
    <property type="entry name" value="Frag1"/>
    <property type="match status" value="1"/>
</dbReference>
<reference evidence="8" key="1">
    <citation type="journal article" date="2024" name="Gigascience">
        <title>Chromosome-level genome of the poultry shaft louse Menopon gallinae provides insight into the host-switching and adaptive evolution of parasitic lice.</title>
        <authorList>
            <person name="Xu Y."/>
            <person name="Ma L."/>
            <person name="Liu S."/>
            <person name="Liang Y."/>
            <person name="Liu Q."/>
            <person name="He Z."/>
            <person name="Tian L."/>
            <person name="Duan Y."/>
            <person name="Cai W."/>
            <person name="Li H."/>
            <person name="Song F."/>
        </authorList>
    </citation>
    <scope>NUCLEOTIDE SEQUENCE</scope>
    <source>
        <strain evidence="8">Cailab_2023a</strain>
    </source>
</reference>
<protein>
    <recommendedName>
        <fullName evidence="7">CWH43-like N-terminal domain-containing protein</fullName>
    </recommendedName>
</protein>
<feature type="transmembrane region" description="Helical" evidence="6">
    <location>
        <begin position="88"/>
        <end position="110"/>
    </location>
</feature>
<feature type="transmembrane region" description="Helical" evidence="6">
    <location>
        <begin position="157"/>
        <end position="177"/>
    </location>
</feature>
<organism evidence="8">
    <name type="scientific">Menopon gallinae</name>
    <name type="common">poultry shaft louse</name>
    <dbReference type="NCBI Taxonomy" id="328185"/>
    <lineage>
        <taxon>Eukaryota</taxon>
        <taxon>Metazoa</taxon>
        <taxon>Ecdysozoa</taxon>
        <taxon>Arthropoda</taxon>
        <taxon>Hexapoda</taxon>
        <taxon>Insecta</taxon>
        <taxon>Pterygota</taxon>
        <taxon>Neoptera</taxon>
        <taxon>Paraneoptera</taxon>
        <taxon>Psocodea</taxon>
        <taxon>Troctomorpha</taxon>
        <taxon>Phthiraptera</taxon>
        <taxon>Amblycera</taxon>
        <taxon>Menoponidae</taxon>
        <taxon>Menopon</taxon>
    </lineage>
</organism>
<evidence type="ECO:0000256" key="2">
    <source>
        <dbReference type="ARBA" id="ARBA00006565"/>
    </source>
</evidence>
<name>A0AAW2HX21_9NEOP</name>
<keyword evidence="4 6" id="KW-1133">Transmembrane helix</keyword>
<evidence type="ECO:0000313" key="8">
    <source>
        <dbReference type="EMBL" id="KAL0274349.1"/>
    </source>
</evidence>
<accession>A0AAW2HX21</accession>